<keyword evidence="4" id="KW-1185">Reference proteome</keyword>
<feature type="signal peptide" evidence="2">
    <location>
        <begin position="1"/>
        <end position="21"/>
    </location>
</feature>
<dbReference type="PIRSF" id="PIRSF028069">
    <property type="entry name" value="UCP028069"/>
    <property type="match status" value="1"/>
</dbReference>
<keyword evidence="1" id="KW-0175">Coiled coil</keyword>
<dbReference type="Pfam" id="PF11932">
    <property type="entry name" value="DUF3450"/>
    <property type="match status" value="1"/>
</dbReference>
<sequence length="255" mass="28670">MNIMKSSFTLFLTVCSATALASGLDSAQSIQSKSHAESASSQVKIDRSAEAAMAHKAEIEQLREELKNLEVYRDHLKSLVDSQQKEITSIDQQIDQIKYTRQGVVPLMYNMIDGLKTLVENDKPLRFEQRVTRIEKLEAMMPRADVSDAEKYRRILEAYQIELDYGTKLGLYRGSIEMSGTERIEADVLYLGRVSLIARNLAGNKYWSWDEKSQSWVTVDSSNKAELDKAYAIAAKQVAPSLIQLPVSLTVAEAK</sequence>
<evidence type="ECO:0000256" key="2">
    <source>
        <dbReference type="SAM" id="SignalP"/>
    </source>
</evidence>
<dbReference type="EMBL" id="JAKRRX010000101">
    <property type="protein sequence ID" value="MCW8335240.1"/>
    <property type="molecule type" value="Genomic_DNA"/>
</dbReference>
<name>A0A9X3CI71_9VIBR</name>
<feature type="chain" id="PRO_5040885271" evidence="2">
    <location>
        <begin position="22"/>
        <end position="255"/>
    </location>
</feature>
<reference evidence="3" key="1">
    <citation type="submission" date="2022-02" db="EMBL/GenBank/DDBJ databases">
        <title>Vibrio sp. nov., a new bacterium isolated from Bohai sea, China.</title>
        <authorList>
            <person name="Yuan Y."/>
        </authorList>
    </citation>
    <scope>NUCLEOTIDE SEQUENCE</scope>
    <source>
        <strain evidence="3">DBSS07</strain>
    </source>
</reference>
<dbReference type="InterPro" id="IPR016866">
    <property type="entry name" value="UCP028069"/>
</dbReference>
<dbReference type="AlphaFoldDB" id="A0A9X3CI71"/>
<protein>
    <submittedName>
        <fullName evidence="3">DUF3450 domain-containing protein</fullName>
    </submittedName>
</protein>
<feature type="coiled-coil region" evidence="1">
    <location>
        <begin position="45"/>
        <end position="79"/>
    </location>
</feature>
<evidence type="ECO:0000256" key="1">
    <source>
        <dbReference type="SAM" id="Coils"/>
    </source>
</evidence>
<organism evidence="3 4">
    <name type="scientific">Vibrio paucivorans</name>
    <dbReference type="NCBI Taxonomy" id="2829489"/>
    <lineage>
        <taxon>Bacteria</taxon>
        <taxon>Pseudomonadati</taxon>
        <taxon>Pseudomonadota</taxon>
        <taxon>Gammaproteobacteria</taxon>
        <taxon>Vibrionales</taxon>
        <taxon>Vibrionaceae</taxon>
        <taxon>Vibrio</taxon>
    </lineage>
</organism>
<evidence type="ECO:0000313" key="4">
    <source>
        <dbReference type="Proteomes" id="UP001155586"/>
    </source>
</evidence>
<dbReference type="RefSeq" id="WP_252027618.1">
    <property type="nucleotide sequence ID" value="NZ_JAKRRX010000101.1"/>
</dbReference>
<gene>
    <name evidence="3" type="ORF">MD483_15580</name>
</gene>
<comment type="caution">
    <text evidence="3">The sequence shown here is derived from an EMBL/GenBank/DDBJ whole genome shotgun (WGS) entry which is preliminary data.</text>
</comment>
<accession>A0A9X3CI71</accession>
<keyword evidence="2" id="KW-0732">Signal</keyword>
<dbReference type="Proteomes" id="UP001155586">
    <property type="component" value="Unassembled WGS sequence"/>
</dbReference>
<proteinExistence type="predicted"/>
<evidence type="ECO:0000313" key="3">
    <source>
        <dbReference type="EMBL" id="MCW8335240.1"/>
    </source>
</evidence>